<protein>
    <recommendedName>
        <fullName evidence="4">Alpha/beta hydrolase fold-3 domain-containing protein</fullName>
    </recommendedName>
</protein>
<dbReference type="VEuPathDB" id="FungiDB:CXQ85_003437"/>
<dbReference type="Proteomes" id="UP000244309">
    <property type="component" value="Unassembled WGS sequence"/>
</dbReference>
<dbReference type="Pfam" id="PF10340">
    <property type="entry name" value="Say1_Mug180"/>
    <property type="match status" value="1"/>
</dbReference>
<dbReference type="InterPro" id="IPR050300">
    <property type="entry name" value="GDXG_lipolytic_enzyme"/>
</dbReference>
<proteinExistence type="predicted"/>
<evidence type="ECO:0000313" key="2">
    <source>
        <dbReference type="EMBL" id="PVH19590.1"/>
    </source>
</evidence>
<accession>A0A2V1ANE4</accession>
<dbReference type="InterPro" id="IPR029058">
    <property type="entry name" value="AB_hydrolase_fold"/>
</dbReference>
<evidence type="ECO:0000313" key="3">
    <source>
        <dbReference type="Proteomes" id="UP000244309"/>
    </source>
</evidence>
<dbReference type="GeneID" id="37008768"/>
<reference evidence="2 3" key="1">
    <citation type="submission" date="2017-12" db="EMBL/GenBank/DDBJ databases">
        <title>Genome Sequence of a Multidrug-Resistant Candida haemulonii Isolate from a Patient with Chronic Leg Ulcers in Israel.</title>
        <authorList>
            <person name="Chow N.A."/>
            <person name="Gade L."/>
            <person name="Batra D."/>
            <person name="Rowe L.A."/>
            <person name="Ben-Ami R."/>
            <person name="Loparev V.N."/>
            <person name="Litvintseva A.P."/>
        </authorList>
    </citation>
    <scope>NUCLEOTIDE SEQUENCE [LARGE SCALE GENOMIC DNA]</scope>
    <source>
        <strain evidence="2 3">B11899</strain>
    </source>
</reference>
<gene>
    <name evidence="2" type="ORF">CXQ85_003437</name>
</gene>
<dbReference type="STRING" id="45357.A0A2V1ANE4"/>
<dbReference type="GO" id="GO:0016787">
    <property type="term" value="F:hydrolase activity"/>
    <property type="evidence" value="ECO:0007669"/>
    <property type="project" value="UniProtKB-KW"/>
</dbReference>
<dbReference type="SUPFAM" id="SSF53474">
    <property type="entry name" value="alpha/beta-Hydrolases"/>
    <property type="match status" value="1"/>
</dbReference>
<organism evidence="2 3">
    <name type="scientific">Candidozyma haemuli</name>
    <dbReference type="NCBI Taxonomy" id="45357"/>
    <lineage>
        <taxon>Eukaryota</taxon>
        <taxon>Fungi</taxon>
        <taxon>Dikarya</taxon>
        <taxon>Ascomycota</taxon>
        <taxon>Saccharomycotina</taxon>
        <taxon>Pichiomycetes</taxon>
        <taxon>Metschnikowiaceae</taxon>
        <taxon>Candidozyma</taxon>
    </lineage>
</organism>
<evidence type="ECO:0000256" key="1">
    <source>
        <dbReference type="ARBA" id="ARBA00022801"/>
    </source>
</evidence>
<sequence>MPIPSFGLTLRALSVPLVILKIAIQYYTVGTVYTRTDAEFEGSLFKNIALASIVHLSPGVTSSDVDLLPKLSSIIEKFRGSSVAKDLPHYGEPVTEDQDLTWVVRPKQAKKVLLYLHGGGYTMPLATQQFIGIIAVWYAVDAEKREDLAVAVLDYSLSSRKKYYPTQIFEAVAAYRKLSDLGYEVIPFGDSAGGNLALALARFTAYPEEAKAQFSPYTEFEWNFSGLTPPRLLVLIAPWVQVTNGSQVYPGANHKGDLIRPKLNTKGDLYITGSDKQKVAPFVDFNETSFEDHWAAIPAFTTPEAVLYIYGEREHLRGSQEKFAEANGKKFNTLMHPGGIHDAMFAAEVLGMSFAQGQKDILAGKQRKKFNFGAVAQFLDKHL</sequence>
<dbReference type="OrthoDB" id="2152029at2759"/>
<comment type="caution">
    <text evidence="2">The sequence shown here is derived from an EMBL/GenBank/DDBJ whole genome shotgun (WGS) entry which is preliminary data.</text>
</comment>
<evidence type="ECO:0008006" key="4">
    <source>
        <dbReference type="Google" id="ProtNLM"/>
    </source>
</evidence>
<dbReference type="AlphaFoldDB" id="A0A2V1ANE4"/>
<dbReference type="PANTHER" id="PTHR48081:SF31">
    <property type="entry name" value="STERYL ACETYL HYDROLASE MUG81-RELATED"/>
    <property type="match status" value="1"/>
</dbReference>
<dbReference type="PANTHER" id="PTHR48081">
    <property type="entry name" value="AB HYDROLASE SUPERFAMILY PROTEIN C4A8.06C"/>
    <property type="match status" value="1"/>
</dbReference>
<keyword evidence="1" id="KW-0378">Hydrolase</keyword>
<dbReference type="InterPro" id="IPR019436">
    <property type="entry name" value="Say1-like"/>
</dbReference>
<name>A0A2V1ANE4_9ASCO</name>
<keyword evidence="3" id="KW-1185">Reference proteome</keyword>
<dbReference type="EMBL" id="PKFO01000002">
    <property type="protein sequence ID" value="PVH19590.1"/>
    <property type="molecule type" value="Genomic_DNA"/>
</dbReference>
<dbReference type="RefSeq" id="XP_025340530.1">
    <property type="nucleotide sequence ID" value="XM_025487082.1"/>
</dbReference>
<dbReference type="Gene3D" id="3.40.50.1820">
    <property type="entry name" value="alpha/beta hydrolase"/>
    <property type="match status" value="1"/>
</dbReference>